<comment type="caution">
    <text evidence="2">The sequence shown here is derived from an EMBL/GenBank/DDBJ whole genome shotgun (WGS) entry which is preliminary data.</text>
</comment>
<accession>A0ABN2F0K6</accession>
<evidence type="ECO:0000313" key="2">
    <source>
        <dbReference type="EMBL" id="GAA1625117.1"/>
    </source>
</evidence>
<organism evidence="2 3">
    <name type="scientific">Kribbella alba</name>
    <dbReference type="NCBI Taxonomy" id="190197"/>
    <lineage>
        <taxon>Bacteria</taxon>
        <taxon>Bacillati</taxon>
        <taxon>Actinomycetota</taxon>
        <taxon>Actinomycetes</taxon>
        <taxon>Propionibacteriales</taxon>
        <taxon>Kribbellaceae</taxon>
        <taxon>Kribbella</taxon>
    </lineage>
</organism>
<keyword evidence="3" id="KW-1185">Reference proteome</keyword>
<feature type="region of interest" description="Disordered" evidence="1">
    <location>
        <begin position="67"/>
        <end position="101"/>
    </location>
</feature>
<reference evidence="2 3" key="1">
    <citation type="journal article" date="2019" name="Int. J. Syst. Evol. Microbiol.">
        <title>The Global Catalogue of Microorganisms (GCM) 10K type strain sequencing project: providing services to taxonomists for standard genome sequencing and annotation.</title>
        <authorList>
            <consortium name="The Broad Institute Genomics Platform"/>
            <consortium name="The Broad Institute Genome Sequencing Center for Infectious Disease"/>
            <person name="Wu L."/>
            <person name="Ma J."/>
        </authorList>
    </citation>
    <scope>NUCLEOTIDE SEQUENCE [LARGE SCALE GENOMIC DNA]</scope>
    <source>
        <strain evidence="2 3">JCM 14306</strain>
    </source>
</reference>
<sequence length="101" mass="10954">MGADEMTVATDGILTAFQTLLVSTPKVEDFLAEVAGLAANVVVPRASCGITTHYNGKPRTIATSDRRAALADEHQTDRAQTRHRRDQHDQISAGPARIFPR</sequence>
<gene>
    <name evidence="2" type="ORF">GCM10009744_11030</name>
</gene>
<dbReference type="Proteomes" id="UP001501319">
    <property type="component" value="Unassembled WGS sequence"/>
</dbReference>
<evidence type="ECO:0000256" key="1">
    <source>
        <dbReference type="SAM" id="MobiDB-lite"/>
    </source>
</evidence>
<protein>
    <submittedName>
        <fullName evidence="2">Uncharacterized protein</fullName>
    </submittedName>
</protein>
<feature type="compositionally biased region" description="Basic and acidic residues" evidence="1">
    <location>
        <begin position="67"/>
        <end position="80"/>
    </location>
</feature>
<dbReference type="EMBL" id="BAAANE010000003">
    <property type="protein sequence ID" value="GAA1625117.1"/>
    <property type="molecule type" value="Genomic_DNA"/>
</dbReference>
<name>A0ABN2F0K6_9ACTN</name>
<proteinExistence type="predicted"/>
<evidence type="ECO:0000313" key="3">
    <source>
        <dbReference type="Proteomes" id="UP001501319"/>
    </source>
</evidence>